<feature type="transmembrane region" description="Helical" evidence="1">
    <location>
        <begin position="263"/>
        <end position="281"/>
    </location>
</feature>
<accession>A0A2P6ML08</accession>
<name>A0A2P6ML08_ALKUR</name>
<dbReference type="EMBL" id="PVNS01000002">
    <property type="protein sequence ID" value="PRO66955.1"/>
    <property type="molecule type" value="Genomic_DNA"/>
</dbReference>
<evidence type="ECO:0000313" key="2">
    <source>
        <dbReference type="EMBL" id="PRO66955.1"/>
    </source>
</evidence>
<keyword evidence="1" id="KW-1133">Transmembrane helix</keyword>
<gene>
    <name evidence="2" type="ORF">C6I21_03260</name>
</gene>
<feature type="transmembrane region" description="Helical" evidence="1">
    <location>
        <begin position="308"/>
        <end position="330"/>
    </location>
</feature>
<keyword evidence="3" id="KW-1185">Reference proteome</keyword>
<feature type="transmembrane region" description="Helical" evidence="1">
    <location>
        <begin position="52"/>
        <end position="71"/>
    </location>
</feature>
<dbReference type="Proteomes" id="UP000243650">
    <property type="component" value="Unassembled WGS sequence"/>
</dbReference>
<feature type="transmembrane region" description="Helical" evidence="1">
    <location>
        <begin position="23"/>
        <end position="43"/>
    </location>
</feature>
<evidence type="ECO:0000256" key="1">
    <source>
        <dbReference type="SAM" id="Phobius"/>
    </source>
</evidence>
<feature type="transmembrane region" description="Helical" evidence="1">
    <location>
        <begin position="342"/>
        <end position="372"/>
    </location>
</feature>
<comment type="caution">
    <text evidence="2">The sequence shown here is derived from an EMBL/GenBank/DDBJ whole genome shotgun (WGS) entry which is preliminary data.</text>
</comment>
<dbReference type="AlphaFoldDB" id="A0A2P6ML08"/>
<dbReference type="RefSeq" id="WP_105957991.1">
    <property type="nucleotide sequence ID" value="NZ_PVNS01000002.1"/>
</dbReference>
<protein>
    <submittedName>
        <fullName evidence="2">Uncharacterized protein</fullName>
    </submittedName>
</protein>
<sequence>MRIAVTGWAAYTASLLYIIDSSISVQLELVYGTICMLLLLYALPKLEGVQRLVVAGLTGGAVLLFFSAGEAPPSAVSAFGTNAGIMALFLFIPAAGAYLSAAGAFSELEKWIALRSQEKSHTYRTVFLLMIGIGFILNFGAMAVIRRMALESMQQFYEQKMTIHLMRGFACCMLWSPYFVNVGLVLSLFEVSWVSFGLYGMFFGLLLAGLAALFLPGLHISKDTYHPVKDHITGKGTLLPLLRFGTVFLLTTFILYSVLDMPMLPLVAALGLLVPFIFMFFHPGKRRDFYTGRAKAASTSFERLRTELSVFIAAGVFGTALQVSGAGGAAADMLFAAGGGSILFFSVLIMVVTTAAAFIGIHPIVMIIGIGSSIQPEVLGVSDAYAAMLLLISWTCATQVSPFSGQVLMTSGLSGMKPMTIVRKNAAFVLSAAVLLFISLQAVRYVGLL</sequence>
<keyword evidence="1" id="KW-0812">Transmembrane</keyword>
<feature type="transmembrane region" description="Helical" evidence="1">
    <location>
        <begin position="165"/>
        <end position="189"/>
    </location>
</feature>
<feature type="transmembrane region" description="Helical" evidence="1">
    <location>
        <begin position="83"/>
        <end position="105"/>
    </location>
</feature>
<evidence type="ECO:0000313" key="3">
    <source>
        <dbReference type="Proteomes" id="UP000243650"/>
    </source>
</evidence>
<feature type="transmembrane region" description="Helical" evidence="1">
    <location>
        <begin position="196"/>
        <end position="218"/>
    </location>
</feature>
<reference evidence="2 3" key="1">
    <citation type="submission" date="2018-03" db="EMBL/GenBank/DDBJ databases">
        <title>Bacillus urumqiensis sp. nov., a moderately haloalkaliphilic bacterium isolated from a salt lake.</title>
        <authorList>
            <person name="Zhao B."/>
            <person name="Liao Z."/>
        </authorList>
    </citation>
    <scope>NUCLEOTIDE SEQUENCE [LARGE SCALE GENOMIC DNA]</scope>
    <source>
        <strain evidence="2 3">BZ-SZ-XJ18</strain>
    </source>
</reference>
<proteinExistence type="predicted"/>
<keyword evidence="1" id="KW-0472">Membrane</keyword>
<dbReference type="OrthoDB" id="3171527at2"/>
<organism evidence="2 3">
    <name type="scientific">Alkalicoccus urumqiensis</name>
    <name type="common">Bacillus urumqiensis</name>
    <dbReference type="NCBI Taxonomy" id="1548213"/>
    <lineage>
        <taxon>Bacteria</taxon>
        <taxon>Bacillati</taxon>
        <taxon>Bacillota</taxon>
        <taxon>Bacilli</taxon>
        <taxon>Bacillales</taxon>
        <taxon>Bacillaceae</taxon>
        <taxon>Alkalicoccus</taxon>
    </lineage>
</organism>
<feature type="transmembrane region" description="Helical" evidence="1">
    <location>
        <begin position="426"/>
        <end position="446"/>
    </location>
</feature>
<feature type="transmembrane region" description="Helical" evidence="1">
    <location>
        <begin position="126"/>
        <end position="145"/>
    </location>
</feature>
<feature type="transmembrane region" description="Helical" evidence="1">
    <location>
        <begin position="238"/>
        <end position="256"/>
    </location>
</feature>